<sequence>MNRHAMLQEFLIVITSLLSEASIQTIFQWRYFDFVWPSRSAREQAIQDGSYNHSLVFPSDIDIAQDGRVFISFGSVQGTPARFGVVTQYQDFSGLLIQPYPDWKWFNIDNCDDTMLTIIRFKIDQCNRLWIVDSGWDGLKILKCPPKLLVFDLLTNTLLWKETIPHTIAFGFQEKESRIVTIIIDTHESRCSHVTEIVAQDEKRFNFIGGMKFIQNLASSEEELWVIATKNLDQYYEKLNFNEFNYYVTKISVVELTRGTRCEMLRERFSDSRNFYEREAYRGNHWVHRGHQF</sequence>
<protein>
    <submittedName>
        <fullName evidence="1">Uncharacterized protein</fullName>
    </submittedName>
</protein>
<evidence type="ECO:0000313" key="1">
    <source>
        <dbReference type="EMBL" id="KAJ8664530.1"/>
    </source>
</evidence>
<proteinExistence type="predicted"/>
<comment type="caution">
    <text evidence="1">The sequence shown here is derived from an EMBL/GenBank/DDBJ whole genome shotgun (WGS) entry which is preliminary data.</text>
</comment>
<reference evidence="1" key="1">
    <citation type="submission" date="2023-04" db="EMBL/GenBank/DDBJ databases">
        <title>A chromosome-level genome assembly of the parasitoid wasp Eretmocerus hayati.</title>
        <authorList>
            <person name="Zhong Y."/>
            <person name="Liu S."/>
            <person name="Liu Y."/>
        </authorList>
    </citation>
    <scope>NUCLEOTIDE SEQUENCE</scope>
    <source>
        <strain evidence="1">ZJU_SS_LIU_2023</strain>
    </source>
</reference>
<evidence type="ECO:0000313" key="2">
    <source>
        <dbReference type="Proteomes" id="UP001239111"/>
    </source>
</evidence>
<keyword evidence="2" id="KW-1185">Reference proteome</keyword>
<gene>
    <name evidence="1" type="ORF">QAD02_006192</name>
</gene>
<name>A0ACC2N4C6_9HYME</name>
<organism evidence="1 2">
    <name type="scientific">Eretmocerus hayati</name>
    <dbReference type="NCBI Taxonomy" id="131215"/>
    <lineage>
        <taxon>Eukaryota</taxon>
        <taxon>Metazoa</taxon>
        <taxon>Ecdysozoa</taxon>
        <taxon>Arthropoda</taxon>
        <taxon>Hexapoda</taxon>
        <taxon>Insecta</taxon>
        <taxon>Pterygota</taxon>
        <taxon>Neoptera</taxon>
        <taxon>Endopterygota</taxon>
        <taxon>Hymenoptera</taxon>
        <taxon>Apocrita</taxon>
        <taxon>Proctotrupomorpha</taxon>
        <taxon>Chalcidoidea</taxon>
        <taxon>Aphelinidae</taxon>
        <taxon>Aphelininae</taxon>
        <taxon>Eretmocerus</taxon>
    </lineage>
</organism>
<dbReference type="Proteomes" id="UP001239111">
    <property type="component" value="Chromosome 4"/>
</dbReference>
<accession>A0ACC2N4C6</accession>
<dbReference type="EMBL" id="CM056744">
    <property type="protein sequence ID" value="KAJ8664530.1"/>
    <property type="molecule type" value="Genomic_DNA"/>
</dbReference>